<feature type="binding site" evidence="3">
    <location>
        <begin position="302"/>
        <end position="303"/>
    </location>
    <ligand>
        <name>substrate</name>
    </ligand>
</feature>
<accession>A0A365Z038</accession>
<comment type="similarity">
    <text evidence="1 6">Belongs to the glycosyl hydrolase 68 family.</text>
</comment>
<feature type="binding site" evidence="3">
    <location>
        <begin position="393"/>
        <end position="395"/>
    </location>
    <ligand>
        <name>substrate</name>
    </ligand>
</feature>
<dbReference type="Gene3D" id="2.115.10.20">
    <property type="entry name" value="Glycosyl hydrolase domain, family 43"/>
    <property type="match status" value="1"/>
</dbReference>
<evidence type="ECO:0000256" key="1">
    <source>
        <dbReference type="ARBA" id="ARBA00006775"/>
    </source>
</evidence>
<dbReference type="InterPro" id="IPR003469">
    <property type="entry name" value="Glyco_hydro_68"/>
</dbReference>
<dbReference type="AlphaFoldDB" id="A0A365Z038"/>
<dbReference type="GO" id="GO:0009758">
    <property type="term" value="P:carbohydrate utilization"/>
    <property type="evidence" value="ECO:0007669"/>
    <property type="project" value="InterPro"/>
</dbReference>
<dbReference type="Proteomes" id="UP000252680">
    <property type="component" value="Unassembled WGS sequence"/>
</dbReference>
<dbReference type="GO" id="GO:0046872">
    <property type="term" value="F:metal ion binding"/>
    <property type="evidence" value="ECO:0007669"/>
    <property type="project" value="UniProtKB-KW"/>
</dbReference>
<evidence type="ECO:0000313" key="7">
    <source>
        <dbReference type="EMBL" id="RBM08226.1"/>
    </source>
</evidence>
<feature type="active site" description="Nucleophile" evidence="2">
    <location>
        <position position="129"/>
    </location>
</feature>
<proteinExistence type="inferred from homology"/>
<evidence type="ECO:0000313" key="8">
    <source>
        <dbReference type="Proteomes" id="UP000252680"/>
    </source>
</evidence>
<evidence type="ECO:0000256" key="3">
    <source>
        <dbReference type="PIRSR" id="PIRSR603469-2"/>
    </source>
</evidence>
<comment type="caution">
    <text evidence="7">The sequence shown here is derived from an EMBL/GenBank/DDBJ whole genome shotgun (WGS) entry which is preliminary data.</text>
</comment>
<keyword evidence="8" id="KW-1185">Reference proteome</keyword>
<dbReference type="InterPro" id="IPR023296">
    <property type="entry name" value="Glyco_hydro_beta-prop_sf"/>
</dbReference>
<name>A0A365Z038_9PROT</name>
<dbReference type="SUPFAM" id="SSF75005">
    <property type="entry name" value="Arabinanase/levansucrase/invertase"/>
    <property type="match status" value="1"/>
</dbReference>
<evidence type="ECO:0000256" key="2">
    <source>
        <dbReference type="PIRSR" id="PIRSR603469-1"/>
    </source>
</evidence>
<sequence length="569" mass="62028">MPEHIKMEIPSQDVSRIIGNGHSGRKVYGTAIRLVLASAIAGSVPLFTAHAQTTVTPVPGFPAPTTHSQQAYSPFDTFTSRWTRADARQIKARSNPNVAVGANSMPTSVTMPDIPANFPQTNPDVWLWDTWTLIDAHANQFSYNGWEVIFSLTADPNAGYTFDDRHVHARISYFYRRAGIPASARPRNGGWIYGGHLFPDGASVKVFGSTTLTNNAEWSGSTRLLKTDGNEVVVFYTALGFNRTADGTNITPPVAIISKANGTIHADLNHVWFTGFNNHTGLLQPDGTYYQTGQQNEFYSFRDPFTFEDPQHPGQTFMVFEGNTAGERGAKDCTAADLGYQAGDPYAEDLDTVLNSGATYQKANIGLAVSTDSSLTRWRFLPPLISANCVNDQTERPQIYIKDGKYYLFTISHRTTFAAGMDGPDGVYGFVGNGLRSDFEPLNWGSGLALGNPTDLNTAAGSDFDPDPQQNPRAFQAYSHYVMPNGLVESFIDTVEGRRGGALAPTVKIQISDATTQIDLSYGQNGLGGYGNIPANRYDLDFQGFVLDLLQSRTSSNANISLASFVQQQ</sequence>
<comment type="cofactor">
    <cofactor evidence="4">
        <name>Ca(2+)</name>
        <dbReference type="ChEBI" id="CHEBI:29108"/>
    </cofactor>
</comment>
<reference evidence="7 8" key="1">
    <citation type="submission" date="2018-05" db="EMBL/GenBank/DDBJ databases">
        <title>Komagataeibacter cocois sp. nov., for a novel cellulose- producing strain isolated from coconut milk.</title>
        <authorList>
            <person name="Liu L."/>
            <person name="Wang Y."/>
            <person name="Liu S."/>
            <person name="Bi J."/>
            <person name="Chen H."/>
            <person name="Deng J."/>
            <person name="Zhang C."/>
            <person name="Hu Q."/>
            <person name="Li C."/>
        </authorList>
    </citation>
    <scope>NUCLEOTIDE SEQUENCE [LARGE SCALE GENOMIC DNA]</scope>
    <source>
        <strain evidence="7 8">WE7</strain>
    </source>
</reference>
<gene>
    <name evidence="7" type="ORF">NJLHNGOC_04700</name>
</gene>
<organism evidence="7 8">
    <name type="scientific">Novacetimonas cocois</name>
    <dbReference type="NCBI Taxonomy" id="1747507"/>
    <lineage>
        <taxon>Bacteria</taxon>
        <taxon>Pseudomonadati</taxon>
        <taxon>Pseudomonadota</taxon>
        <taxon>Alphaproteobacteria</taxon>
        <taxon>Acetobacterales</taxon>
        <taxon>Acetobacteraceae</taxon>
        <taxon>Novacetimonas</taxon>
    </lineage>
</organism>
<protein>
    <submittedName>
        <fullName evidence="7">Glycoside hydrolase 68 family protein</fullName>
    </submittedName>
</protein>
<dbReference type="GO" id="GO:0050053">
    <property type="term" value="F:levansucrase activity"/>
    <property type="evidence" value="ECO:0007669"/>
    <property type="project" value="InterPro"/>
</dbReference>
<dbReference type="CDD" id="cd08997">
    <property type="entry name" value="GH68"/>
    <property type="match status" value="1"/>
</dbReference>
<dbReference type="GO" id="GO:0016787">
    <property type="term" value="F:hydrolase activity"/>
    <property type="evidence" value="ECO:0007669"/>
    <property type="project" value="UniProtKB-KW"/>
</dbReference>
<evidence type="ECO:0000256" key="6">
    <source>
        <dbReference type="RuleBase" id="RU361220"/>
    </source>
</evidence>
<evidence type="ECO:0000256" key="4">
    <source>
        <dbReference type="PIRSR" id="PIRSR603469-3"/>
    </source>
</evidence>
<dbReference type="OrthoDB" id="3359526at2"/>
<feature type="binding site" evidence="3">
    <location>
        <position position="128"/>
    </location>
    <ligand>
        <name>substrate</name>
    </ligand>
</feature>
<evidence type="ECO:0000256" key="5">
    <source>
        <dbReference type="PIRSR" id="PIRSR603469-4"/>
    </source>
</evidence>
<dbReference type="Pfam" id="PF02435">
    <property type="entry name" value="Glyco_hydro_68"/>
    <property type="match status" value="1"/>
</dbReference>
<keyword evidence="7" id="KW-0378">Hydrolase</keyword>
<feature type="active site" description="Proton donor/acceptor" evidence="2">
    <location>
        <position position="395"/>
    </location>
</feature>
<feature type="site" description="Transition state stabilizer" evidence="5">
    <location>
        <position position="303"/>
    </location>
</feature>
<keyword evidence="4" id="KW-0479">Metal-binding</keyword>
<dbReference type="EMBL" id="QEXL01000005">
    <property type="protein sequence ID" value="RBM08226.1"/>
    <property type="molecule type" value="Genomic_DNA"/>
</dbReference>
<feature type="binding site" evidence="4">
    <location>
        <position position="392"/>
    </location>
    <ligand>
        <name>Ca(2+)</name>
        <dbReference type="ChEBI" id="CHEBI:29108"/>
        <label>1</label>
    </ligand>
</feature>
<keyword evidence="4" id="KW-0106">Calcium</keyword>
<feature type="binding site" evidence="3">
    <location>
        <position position="219"/>
    </location>
    <ligand>
        <name>substrate</name>
    </ligand>
</feature>